<accession>A0ABW2U6M5</accession>
<name>A0ABW2U6M5_9BACT</name>
<proteinExistence type="predicted"/>
<organism evidence="1 2">
    <name type="scientific">Hymenobacter humi</name>
    <dbReference type="NCBI Taxonomy" id="1411620"/>
    <lineage>
        <taxon>Bacteria</taxon>
        <taxon>Pseudomonadati</taxon>
        <taxon>Bacteroidota</taxon>
        <taxon>Cytophagia</taxon>
        <taxon>Cytophagales</taxon>
        <taxon>Hymenobacteraceae</taxon>
        <taxon>Hymenobacter</taxon>
    </lineage>
</organism>
<gene>
    <name evidence="1" type="ORF">ACFQT0_18525</name>
</gene>
<reference evidence="2" key="1">
    <citation type="journal article" date="2019" name="Int. J. Syst. Evol. Microbiol.">
        <title>The Global Catalogue of Microorganisms (GCM) 10K type strain sequencing project: providing services to taxonomists for standard genome sequencing and annotation.</title>
        <authorList>
            <consortium name="The Broad Institute Genomics Platform"/>
            <consortium name="The Broad Institute Genome Sequencing Center for Infectious Disease"/>
            <person name="Wu L."/>
            <person name="Ma J."/>
        </authorList>
    </citation>
    <scope>NUCLEOTIDE SEQUENCE [LARGE SCALE GENOMIC DNA]</scope>
    <source>
        <strain evidence="2">JCM 19635</strain>
    </source>
</reference>
<dbReference type="Proteomes" id="UP001596513">
    <property type="component" value="Unassembled WGS sequence"/>
</dbReference>
<keyword evidence="2" id="KW-1185">Reference proteome</keyword>
<protein>
    <submittedName>
        <fullName evidence="1">Uncharacterized protein</fullName>
    </submittedName>
</protein>
<comment type="caution">
    <text evidence="1">The sequence shown here is derived from an EMBL/GenBank/DDBJ whole genome shotgun (WGS) entry which is preliminary data.</text>
</comment>
<dbReference type="RefSeq" id="WP_380204641.1">
    <property type="nucleotide sequence ID" value="NZ_JBHTEK010000001.1"/>
</dbReference>
<dbReference type="EMBL" id="JBHTEK010000001">
    <property type="protein sequence ID" value="MFC7669122.1"/>
    <property type="molecule type" value="Genomic_DNA"/>
</dbReference>
<evidence type="ECO:0000313" key="2">
    <source>
        <dbReference type="Proteomes" id="UP001596513"/>
    </source>
</evidence>
<sequence length="98" mass="10475">MEVLHDGKYPLLKRYIKDLHRASSVSGFETKPGKLEMIEKVVYYLGQPQGGAAQVKLNLKGMQQAAPGLAASLAAVPGANRATTEADWAAVLKAADPR</sequence>
<evidence type="ECO:0000313" key="1">
    <source>
        <dbReference type="EMBL" id="MFC7669122.1"/>
    </source>
</evidence>